<accession>A0A139AE99</accession>
<gene>
    <name evidence="2" type="ORF">M427DRAFT_57021</name>
</gene>
<feature type="compositionally biased region" description="Basic and acidic residues" evidence="1">
    <location>
        <begin position="196"/>
        <end position="205"/>
    </location>
</feature>
<feature type="compositionally biased region" description="Basic and acidic residues" evidence="1">
    <location>
        <begin position="93"/>
        <end position="125"/>
    </location>
</feature>
<feature type="compositionally biased region" description="Basic and acidic residues" evidence="1">
    <location>
        <begin position="161"/>
        <end position="173"/>
    </location>
</feature>
<keyword evidence="3" id="KW-1185">Reference proteome</keyword>
<dbReference type="AlphaFoldDB" id="A0A139AE99"/>
<evidence type="ECO:0000256" key="1">
    <source>
        <dbReference type="SAM" id="MobiDB-lite"/>
    </source>
</evidence>
<name>A0A139AE99_GONPJ</name>
<reference evidence="2 3" key="1">
    <citation type="journal article" date="2015" name="Genome Biol. Evol.">
        <title>Phylogenomic analyses indicate that early fungi evolved digesting cell walls of algal ancestors of land plants.</title>
        <authorList>
            <person name="Chang Y."/>
            <person name="Wang S."/>
            <person name="Sekimoto S."/>
            <person name="Aerts A.L."/>
            <person name="Choi C."/>
            <person name="Clum A."/>
            <person name="LaButti K.M."/>
            <person name="Lindquist E.A."/>
            <person name="Yee Ngan C."/>
            <person name="Ohm R.A."/>
            <person name="Salamov A.A."/>
            <person name="Grigoriev I.V."/>
            <person name="Spatafora J.W."/>
            <person name="Berbee M.L."/>
        </authorList>
    </citation>
    <scope>NUCLEOTIDE SEQUENCE [LARGE SCALE GENOMIC DNA]</scope>
    <source>
        <strain evidence="2 3">JEL478</strain>
    </source>
</reference>
<feature type="compositionally biased region" description="Pro residues" evidence="1">
    <location>
        <begin position="134"/>
        <end position="143"/>
    </location>
</feature>
<feature type="compositionally biased region" description="Low complexity" evidence="1">
    <location>
        <begin position="35"/>
        <end position="46"/>
    </location>
</feature>
<feature type="region of interest" description="Disordered" evidence="1">
    <location>
        <begin position="418"/>
        <end position="456"/>
    </location>
</feature>
<feature type="compositionally biased region" description="Basic and acidic residues" evidence="1">
    <location>
        <begin position="75"/>
        <end position="85"/>
    </location>
</feature>
<dbReference type="Proteomes" id="UP000070544">
    <property type="component" value="Unassembled WGS sequence"/>
</dbReference>
<organism evidence="2 3">
    <name type="scientific">Gonapodya prolifera (strain JEL478)</name>
    <name type="common">Monoblepharis prolifera</name>
    <dbReference type="NCBI Taxonomy" id="1344416"/>
    <lineage>
        <taxon>Eukaryota</taxon>
        <taxon>Fungi</taxon>
        <taxon>Fungi incertae sedis</taxon>
        <taxon>Chytridiomycota</taxon>
        <taxon>Chytridiomycota incertae sedis</taxon>
        <taxon>Monoblepharidomycetes</taxon>
        <taxon>Monoblepharidales</taxon>
        <taxon>Gonapodyaceae</taxon>
        <taxon>Gonapodya</taxon>
    </lineage>
</organism>
<protein>
    <recommendedName>
        <fullName evidence="4">PEHE domain-containing protein</fullName>
    </recommendedName>
</protein>
<proteinExistence type="predicted"/>
<feature type="compositionally biased region" description="Basic and acidic residues" evidence="1">
    <location>
        <begin position="429"/>
        <end position="440"/>
    </location>
</feature>
<evidence type="ECO:0000313" key="3">
    <source>
        <dbReference type="Proteomes" id="UP000070544"/>
    </source>
</evidence>
<evidence type="ECO:0008006" key="4">
    <source>
        <dbReference type="Google" id="ProtNLM"/>
    </source>
</evidence>
<evidence type="ECO:0000313" key="2">
    <source>
        <dbReference type="EMBL" id="KXS15146.1"/>
    </source>
</evidence>
<feature type="region of interest" description="Disordered" evidence="1">
    <location>
        <begin position="1"/>
        <end position="213"/>
    </location>
</feature>
<sequence>MPRTRTQPDGFTYLKGTDGRITPPSRHPSGRQHHQTSSAQSSHQSSKLINGRDSRKILEKVDPPTGQSAQQQRSHPVEKPRRRPSEPPQHTTTTEEHLKPILKRGTEEMPPRHRTRDPRGDDPPPTRRTLRSNPQPPPLPQPTPIILEPQRNLKNFPSSKRPSEETDSEDPKLVKSSLGKRKRAEEREYGGPGYESGHETDNGERRKLRPRRIFPESTRARERELLFQLIRPDCFVLFEDDEAAGRTYSPILLPPSLPGAPPAPVPVPLPPPKQPDGTFDIPMFRLLEFPRVGKGKKVRKPTWEDQDEDTSDEAYELRHRRYEREEKRLKNREVEVYRYELHKRREAEEARKQQEISRMLVTGGRSWSGVGGGTASGSAATGPGGDDEGGRMKPPKRPGIADIPAPILFTVVDVAPVSSLPGSQSASRRVSERRTSEEYVGRSTRSGAKYRSARTL</sequence>
<feature type="compositionally biased region" description="Polar residues" evidence="1">
    <location>
        <begin position="65"/>
        <end position="74"/>
    </location>
</feature>
<dbReference type="Gene3D" id="6.10.250.3170">
    <property type="match status" value="1"/>
</dbReference>
<dbReference type="PRINTS" id="PR01217">
    <property type="entry name" value="PRICHEXTENSN"/>
</dbReference>
<dbReference type="EMBL" id="KQ965764">
    <property type="protein sequence ID" value="KXS15146.1"/>
    <property type="molecule type" value="Genomic_DNA"/>
</dbReference>
<feature type="region of interest" description="Disordered" evidence="1">
    <location>
        <begin position="363"/>
        <end position="402"/>
    </location>
</feature>
<feature type="compositionally biased region" description="Basic and acidic residues" evidence="1">
    <location>
        <begin position="50"/>
        <end position="62"/>
    </location>
</feature>